<evidence type="ECO:0000259" key="3">
    <source>
        <dbReference type="Pfam" id="PF00685"/>
    </source>
</evidence>
<evidence type="ECO:0000256" key="1">
    <source>
        <dbReference type="ARBA" id="ARBA00005771"/>
    </source>
</evidence>
<dbReference type="AlphaFoldDB" id="A0AA96MMB3"/>
<accession>A0AA96MMB3</accession>
<reference evidence="4" key="1">
    <citation type="submission" date="2023-08" db="EMBL/GenBank/DDBJ databases">
        <authorList>
            <person name="Adameyko K."/>
            <person name="Kravchuk O."/>
            <person name="Lyupina Y."/>
        </authorList>
    </citation>
    <scope>NUCLEOTIDE SEQUENCE</scope>
</reference>
<comment type="similarity">
    <text evidence="1">Belongs to the sulfotransferase 1 family.</text>
</comment>
<dbReference type="Pfam" id="PF00685">
    <property type="entry name" value="Sulfotransfer_1"/>
    <property type="match status" value="1"/>
</dbReference>
<dbReference type="Gene3D" id="3.40.50.300">
    <property type="entry name" value="P-loop containing nucleotide triphosphate hydrolases"/>
    <property type="match status" value="1"/>
</dbReference>
<dbReference type="InterPro" id="IPR027417">
    <property type="entry name" value="P-loop_NTPase"/>
</dbReference>
<keyword evidence="2" id="KW-0808">Transferase</keyword>
<organism evidence="4">
    <name type="scientific">Halisarca dujardinii</name>
    <name type="common">Dujardin's slime sponge</name>
    <dbReference type="NCBI Taxonomy" id="2583056"/>
    <lineage>
        <taxon>Eukaryota</taxon>
        <taxon>Metazoa</taxon>
        <taxon>Porifera</taxon>
        <taxon>Demospongiae</taxon>
        <taxon>Verongimorpha</taxon>
        <taxon>Chondrillida</taxon>
        <taxon>Halisarcidae</taxon>
        <taxon>Halisarca</taxon>
    </lineage>
</organism>
<evidence type="ECO:0000256" key="2">
    <source>
        <dbReference type="ARBA" id="ARBA00022679"/>
    </source>
</evidence>
<protein>
    <submittedName>
        <fullName evidence="4">Sulfotransferase-like protein</fullName>
    </submittedName>
</protein>
<dbReference type="InterPro" id="IPR000863">
    <property type="entry name" value="Sulfotransferase_dom"/>
</dbReference>
<proteinExistence type="evidence at transcript level"/>
<sequence length="295" mass="34487">MAGINQEQSAEDGIYCDVIDGILMPPFFKQKRSEAYKAWTVLPDDIYITSFPKSGTTWTQHVVKLIKNNGKDDGVNTDKAMPWMEEAHPDEFKEMQSPRMFKTHMPYNLMFGGAPATSPSKFIYLARNPKDVSVSLYHHAKCFKLSDTEVAFPFSWDLFFEAFMTGQNHYGSWYDHVLPWWENKDAENILFLKYEDRKKNPRQAVEKIATFLSYNLDPDVLDSITQQSTFEAMKKNPATNWSWNKEKYTAEFVMMRKGVIGDWKNYYTPEQSKRMDEELKKQFPGTGLEFKFEEN</sequence>
<name>A0AA96MMB3_HALDU</name>
<dbReference type="SUPFAM" id="SSF52540">
    <property type="entry name" value="P-loop containing nucleoside triphosphate hydrolases"/>
    <property type="match status" value="1"/>
</dbReference>
<feature type="domain" description="Sulfotransferase" evidence="3">
    <location>
        <begin position="43"/>
        <end position="286"/>
    </location>
</feature>
<evidence type="ECO:0000313" key="4">
    <source>
        <dbReference type="EMBL" id="WNS50036.1"/>
    </source>
</evidence>
<dbReference type="GO" id="GO:0008146">
    <property type="term" value="F:sulfotransferase activity"/>
    <property type="evidence" value="ECO:0007669"/>
    <property type="project" value="InterPro"/>
</dbReference>
<dbReference type="PANTHER" id="PTHR11783">
    <property type="entry name" value="SULFOTRANSFERASE SULT"/>
    <property type="match status" value="1"/>
</dbReference>
<dbReference type="EMBL" id="OR460113">
    <property type="protein sequence ID" value="WNS50036.1"/>
    <property type="molecule type" value="mRNA"/>
</dbReference>